<dbReference type="GO" id="GO:0046872">
    <property type="term" value="F:metal ion binding"/>
    <property type="evidence" value="ECO:0007669"/>
    <property type="project" value="UniProtKB-KW"/>
</dbReference>
<sequence length="363" mass="39894">MNWPIAWARCRTRPPSRCSSACWRTRPRSPWSGTRQVRQRLLRLWGQGRGLAVFPPLYRAPHGGLIQLGCQTLSHVTPHQLPWPHLAGQVGQASPVVFVLFGIGQSGLCPRLPHLGSVSLACVCALEQSKALPEGTAGFFSHRHSDYILIHLSGEALGAIGNPEVLDVLKRYSQDPVVEVAETCQLAVRRLEWLQNNQEQAGSSPYRSVDPAPPSEETDVAKLREILLDESQELFERYRAMFALRNVGGQAAVLALAEGLRCGSALFRHEIGYVLGQLQDEACVPQLTAALCSRAESAMVRHECAEALGSIARPGCLRALRAFAADEERVVRESCQVALDMYEYENGAQFQYADGLCKLQASS</sequence>
<keyword evidence="9" id="KW-0503">Monooxygenase</keyword>
<comment type="pathway">
    <text evidence="3">Protein modification; eIF5A hypusination.</text>
</comment>
<keyword evidence="6" id="KW-0677">Repeat</keyword>
<evidence type="ECO:0000256" key="7">
    <source>
        <dbReference type="ARBA" id="ARBA00023002"/>
    </source>
</evidence>
<evidence type="ECO:0000256" key="2">
    <source>
        <dbReference type="ARBA" id="ARBA00001954"/>
    </source>
</evidence>
<keyword evidence="13" id="KW-1185">Reference proteome</keyword>
<accession>A0A8C5JF02</accession>
<comment type="catalytic activity">
    <reaction evidence="1">
        <text>[eIF5A protein]-deoxyhypusine + AH2 + O2 = [eIF5A protein]-hypusine + A + H2O</text>
        <dbReference type="Rhea" id="RHEA:14101"/>
        <dbReference type="Rhea" id="RHEA-COMP:10144"/>
        <dbReference type="Rhea" id="RHEA-COMP:12592"/>
        <dbReference type="ChEBI" id="CHEBI:13193"/>
        <dbReference type="ChEBI" id="CHEBI:15377"/>
        <dbReference type="ChEBI" id="CHEBI:15379"/>
        <dbReference type="ChEBI" id="CHEBI:17499"/>
        <dbReference type="ChEBI" id="CHEBI:82657"/>
        <dbReference type="ChEBI" id="CHEBI:91175"/>
        <dbReference type="EC" id="1.14.99.29"/>
    </reaction>
</comment>
<reference evidence="12" key="1">
    <citation type="submission" date="2025-08" db="UniProtKB">
        <authorList>
            <consortium name="Ensembl"/>
        </authorList>
    </citation>
    <scope>IDENTIFICATION</scope>
</reference>
<dbReference type="AlphaFoldDB" id="A0A8C5JF02"/>
<evidence type="ECO:0000313" key="12">
    <source>
        <dbReference type="Ensembl" id="ENSJHYP00000018244.1"/>
    </source>
</evidence>
<evidence type="ECO:0000256" key="1">
    <source>
        <dbReference type="ARBA" id="ARBA00000068"/>
    </source>
</evidence>
<dbReference type="EC" id="1.14.99.29" evidence="4"/>
<dbReference type="Ensembl" id="ENSJHYT00000022029.1">
    <property type="protein sequence ID" value="ENSJHYP00000018244.1"/>
    <property type="gene ID" value="ENSJHYG00000013903.1"/>
</dbReference>
<proteinExistence type="predicted"/>
<dbReference type="Proteomes" id="UP000694408">
    <property type="component" value="Unplaced"/>
</dbReference>
<evidence type="ECO:0000256" key="11">
    <source>
        <dbReference type="ARBA" id="ARBA00045876"/>
    </source>
</evidence>
<dbReference type="InterPro" id="IPR004155">
    <property type="entry name" value="PBS_lyase_HEAT"/>
</dbReference>
<comment type="function">
    <text evidence="11">Catalyzes the hydroxylation of the N(6)-(4-aminobutyl)-L-lysine intermediate produced by deoxyhypusine synthase/DHPS on a critical lysine of the eukaryotic translation initiation factor 5A/eIF-5A. This is the second step of the post-translational modification of that lysine into an unusual amino acid residue named hypusine. Hypusination is unique to mature eIF-5A factor and is essential for its function.</text>
</comment>
<protein>
    <recommendedName>
        <fullName evidence="4">deoxyhypusine monooxygenase</fullName>
        <ecNumber evidence="4">1.14.99.29</ecNumber>
    </recommendedName>
</protein>
<evidence type="ECO:0000256" key="3">
    <source>
        <dbReference type="ARBA" id="ARBA00005041"/>
    </source>
</evidence>
<keyword evidence="7" id="KW-0560">Oxidoreductase</keyword>
<dbReference type="PANTHER" id="PTHR12697:SF5">
    <property type="entry name" value="DEOXYHYPUSINE HYDROXYLASE"/>
    <property type="match status" value="1"/>
</dbReference>
<dbReference type="GO" id="GO:0019135">
    <property type="term" value="F:deoxyhypusine monooxygenase activity"/>
    <property type="evidence" value="ECO:0007669"/>
    <property type="project" value="UniProtKB-EC"/>
</dbReference>
<name>A0A8C5JF02_JUNHY</name>
<dbReference type="InterPro" id="IPR016024">
    <property type="entry name" value="ARM-type_fold"/>
</dbReference>
<evidence type="ECO:0000256" key="10">
    <source>
        <dbReference type="ARBA" id="ARBA00023256"/>
    </source>
</evidence>
<evidence type="ECO:0000256" key="9">
    <source>
        <dbReference type="ARBA" id="ARBA00023033"/>
    </source>
</evidence>
<evidence type="ECO:0000256" key="4">
    <source>
        <dbReference type="ARBA" id="ARBA00012606"/>
    </source>
</evidence>
<dbReference type="Gene3D" id="1.25.10.10">
    <property type="entry name" value="Leucine-rich Repeat Variant"/>
    <property type="match status" value="1"/>
</dbReference>
<dbReference type="SUPFAM" id="SSF48371">
    <property type="entry name" value="ARM repeat"/>
    <property type="match status" value="1"/>
</dbReference>
<dbReference type="InterPro" id="IPR011989">
    <property type="entry name" value="ARM-like"/>
</dbReference>
<evidence type="ECO:0000256" key="8">
    <source>
        <dbReference type="ARBA" id="ARBA00023004"/>
    </source>
</evidence>
<keyword evidence="5" id="KW-0479">Metal-binding</keyword>
<keyword evidence="8" id="KW-0408">Iron</keyword>
<comment type="cofactor">
    <cofactor evidence="2">
        <name>Fe(2+)</name>
        <dbReference type="ChEBI" id="CHEBI:29033"/>
    </cofactor>
</comment>
<dbReference type="Pfam" id="PF13646">
    <property type="entry name" value="HEAT_2"/>
    <property type="match status" value="1"/>
</dbReference>
<dbReference type="SMART" id="SM00567">
    <property type="entry name" value="EZ_HEAT"/>
    <property type="match status" value="4"/>
</dbReference>
<keyword evidence="10" id="KW-0386">Hypusine biosynthesis</keyword>
<reference evidence="12" key="2">
    <citation type="submission" date="2025-09" db="UniProtKB">
        <authorList>
            <consortium name="Ensembl"/>
        </authorList>
    </citation>
    <scope>IDENTIFICATION</scope>
</reference>
<organism evidence="12 13">
    <name type="scientific">Junco hyemalis</name>
    <name type="common">Dark-eyed junco</name>
    <dbReference type="NCBI Taxonomy" id="40217"/>
    <lineage>
        <taxon>Eukaryota</taxon>
        <taxon>Metazoa</taxon>
        <taxon>Chordata</taxon>
        <taxon>Craniata</taxon>
        <taxon>Vertebrata</taxon>
        <taxon>Euteleostomi</taxon>
        <taxon>Archelosauria</taxon>
        <taxon>Archosauria</taxon>
        <taxon>Dinosauria</taxon>
        <taxon>Saurischia</taxon>
        <taxon>Theropoda</taxon>
        <taxon>Coelurosauria</taxon>
        <taxon>Aves</taxon>
        <taxon>Neognathae</taxon>
        <taxon>Neoaves</taxon>
        <taxon>Telluraves</taxon>
        <taxon>Australaves</taxon>
        <taxon>Passeriformes</taxon>
        <taxon>Passerellidae</taxon>
        <taxon>Junco</taxon>
    </lineage>
</organism>
<dbReference type="FunFam" id="1.25.10.10:FF:000099">
    <property type="entry name" value="Deoxyhypusine hydroxylase"/>
    <property type="match status" value="1"/>
</dbReference>
<evidence type="ECO:0000313" key="13">
    <source>
        <dbReference type="Proteomes" id="UP000694408"/>
    </source>
</evidence>
<evidence type="ECO:0000256" key="6">
    <source>
        <dbReference type="ARBA" id="ARBA00022737"/>
    </source>
</evidence>
<evidence type="ECO:0000256" key="5">
    <source>
        <dbReference type="ARBA" id="ARBA00022723"/>
    </source>
</evidence>
<dbReference type="PANTHER" id="PTHR12697">
    <property type="entry name" value="PBS LYASE HEAT-LIKE PROTEIN"/>
    <property type="match status" value="1"/>
</dbReference>